<gene>
    <name evidence="9" type="primary">yfcA</name>
    <name evidence="9" type="ORF">ERS008198_03455</name>
</gene>
<dbReference type="AlphaFoldDB" id="A0A655DL49"/>
<dbReference type="Pfam" id="PF01925">
    <property type="entry name" value="TauE"/>
    <property type="match status" value="1"/>
</dbReference>
<protein>
    <recommendedName>
        <fullName evidence="8">Probable membrane transporter protein</fullName>
    </recommendedName>
</protein>
<feature type="transmembrane region" description="Helical" evidence="8">
    <location>
        <begin position="12"/>
        <end position="30"/>
    </location>
</feature>
<dbReference type="EMBL" id="CQPA01000033">
    <property type="protein sequence ID" value="CNU74145.1"/>
    <property type="molecule type" value="Genomic_DNA"/>
</dbReference>
<evidence type="ECO:0000256" key="8">
    <source>
        <dbReference type="RuleBase" id="RU363041"/>
    </source>
</evidence>
<comment type="subcellular location">
    <subcellularLocation>
        <location evidence="8">Cell inner membrane</location>
        <topology evidence="8">Multi-pass membrane protein</topology>
    </subcellularLocation>
    <subcellularLocation>
        <location evidence="1">Cell membrane</location>
        <topology evidence="1">Multi-pass membrane protein</topology>
    </subcellularLocation>
</comment>
<dbReference type="PANTHER" id="PTHR30269:SF0">
    <property type="entry name" value="MEMBRANE TRANSPORTER PROTEIN YFCA-RELATED"/>
    <property type="match status" value="1"/>
</dbReference>
<dbReference type="Proteomes" id="UP000041314">
    <property type="component" value="Unassembled WGS sequence"/>
</dbReference>
<keyword evidence="8" id="KW-0997">Cell inner membrane</keyword>
<evidence type="ECO:0000256" key="6">
    <source>
        <dbReference type="ARBA" id="ARBA00022989"/>
    </source>
</evidence>
<dbReference type="InterPro" id="IPR002781">
    <property type="entry name" value="TM_pro_TauE-like"/>
</dbReference>
<keyword evidence="3" id="KW-0813">Transport</keyword>
<keyword evidence="6 8" id="KW-1133">Transmembrane helix</keyword>
<dbReference type="GO" id="GO:0005886">
    <property type="term" value="C:plasma membrane"/>
    <property type="evidence" value="ECO:0007669"/>
    <property type="project" value="UniProtKB-SubCell"/>
</dbReference>
<sequence>MLNATSNVGGLLLFIIGGKVIWATGFVMLVGQFLGARMGSRLVLSKGQKLIRPMIVIVSAVMSARLLYDSHGQEILHWLGMN</sequence>
<evidence type="ECO:0000256" key="7">
    <source>
        <dbReference type="ARBA" id="ARBA00023136"/>
    </source>
</evidence>
<name>A0A655DL49_SALET</name>
<evidence type="ECO:0000313" key="9">
    <source>
        <dbReference type="EMBL" id="CNU74145.1"/>
    </source>
</evidence>
<evidence type="ECO:0000256" key="4">
    <source>
        <dbReference type="ARBA" id="ARBA00022475"/>
    </source>
</evidence>
<evidence type="ECO:0000256" key="5">
    <source>
        <dbReference type="ARBA" id="ARBA00022692"/>
    </source>
</evidence>
<accession>A0A655DL49</accession>
<keyword evidence="4 8" id="KW-1003">Cell membrane</keyword>
<comment type="similarity">
    <text evidence="2 8">Belongs to the 4-toluene sulfonate uptake permease (TSUP) (TC 2.A.102) family.</text>
</comment>
<evidence type="ECO:0000256" key="2">
    <source>
        <dbReference type="ARBA" id="ARBA00009142"/>
    </source>
</evidence>
<evidence type="ECO:0000313" key="10">
    <source>
        <dbReference type="Proteomes" id="UP000041314"/>
    </source>
</evidence>
<proteinExistence type="inferred from homology"/>
<evidence type="ECO:0000256" key="3">
    <source>
        <dbReference type="ARBA" id="ARBA00022448"/>
    </source>
</evidence>
<keyword evidence="5 8" id="KW-0812">Transmembrane</keyword>
<evidence type="ECO:0000256" key="1">
    <source>
        <dbReference type="ARBA" id="ARBA00004651"/>
    </source>
</evidence>
<dbReference type="PANTHER" id="PTHR30269">
    <property type="entry name" value="TRANSMEMBRANE PROTEIN YFCA"/>
    <property type="match status" value="1"/>
</dbReference>
<dbReference type="InterPro" id="IPR052017">
    <property type="entry name" value="TSUP"/>
</dbReference>
<reference evidence="9 10" key="1">
    <citation type="submission" date="2015-03" db="EMBL/GenBank/DDBJ databases">
        <authorList>
            <consortium name="Pathogen Informatics"/>
        </authorList>
    </citation>
    <scope>NUCLEOTIDE SEQUENCE [LARGE SCALE GENOMIC DNA]</scope>
    <source>
        <strain evidence="9 10">A1104</strain>
    </source>
</reference>
<organism evidence="9 10">
    <name type="scientific">Salmonella enterica subsp. enterica serovar Bovismorbificans</name>
    <dbReference type="NCBI Taxonomy" id="58097"/>
    <lineage>
        <taxon>Bacteria</taxon>
        <taxon>Pseudomonadati</taxon>
        <taxon>Pseudomonadota</taxon>
        <taxon>Gammaproteobacteria</taxon>
        <taxon>Enterobacterales</taxon>
        <taxon>Enterobacteriaceae</taxon>
        <taxon>Salmonella</taxon>
    </lineage>
</organism>
<keyword evidence="7 8" id="KW-0472">Membrane</keyword>